<dbReference type="EMBL" id="JBHUIK010000002">
    <property type="protein sequence ID" value="MFD2214297.1"/>
    <property type="molecule type" value="Genomic_DNA"/>
</dbReference>
<organism evidence="1 2">
    <name type="scientific">Metabacillus endolithicus</name>
    <dbReference type="NCBI Taxonomy" id="1535204"/>
    <lineage>
        <taxon>Bacteria</taxon>
        <taxon>Bacillati</taxon>
        <taxon>Bacillota</taxon>
        <taxon>Bacilli</taxon>
        <taxon>Bacillales</taxon>
        <taxon>Bacillaceae</taxon>
        <taxon>Metabacillus</taxon>
    </lineage>
</organism>
<protein>
    <submittedName>
        <fullName evidence="1">Uncharacterized protein</fullName>
    </submittedName>
</protein>
<gene>
    <name evidence="1" type="ORF">ACFSKK_11455</name>
</gene>
<keyword evidence="2" id="KW-1185">Reference proteome</keyword>
<dbReference type="Proteomes" id="UP001597318">
    <property type="component" value="Unassembled WGS sequence"/>
</dbReference>
<sequence length="64" mass="7342">MYDQQEFELISKALFSTEKSLENQVSDYSDVILQLGQAKEDMMRALSVATSIDHKLIIESLFDK</sequence>
<accession>A0ABW5BVV6</accession>
<evidence type="ECO:0000313" key="2">
    <source>
        <dbReference type="Proteomes" id="UP001597318"/>
    </source>
</evidence>
<name>A0ABW5BVV6_9BACI</name>
<reference evidence="2" key="1">
    <citation type="journal article" date="2019" name="Int. J. Syst. Evol. Microbiol.">
        <title>The Global Catalogue of Microorganisms (GCM) 10K type strain sequencing project: providing services to taxonomists for standard genome sequencing and annotation.</title>
        <authorList>
            <consortium name="The Broad Institute Genomics Platform"/>
            <consortium name="The Broad Institute Genome Sequencing Center for Infectious Disease"/>
            <person name="Wu L."/>
            <person name="Ma J."/>
        </authorList>
    </citation>
    <scope>NUCLEOTIDE SEQUENCE [LARGE SCALE GENOMIC DNA]</scope>
    <source>
        <strain evidence="2">CGMCC 1.15474</strain>
    </source>
</reference>
<evidence type="ECO:0000313" key="1">
    <source>
        <dbReference type="EMBL" id="MFD2214297.1"/>
    </source>
</evidence>
<dbReference type="RefSeq" id="WP_247343953.1">
    <property type="nucleotide sequence ID" value="NZ_CP095550.1"/>
</dbReference>
<proteinExistence type="predicted"/>
<comment type="caution">
    <text evidence="1">The sequence shown here is derived from an EMBL/GenBank/DDBJ whole genome shotgun (WGS) entry which is preliminary data.</text>
</comment>